<gene>
    <name evidence="5" type="ORF">B5M09_007844</name>
</gene>
<accession>A0A3R7WK27</accession>
<organism evidence="5 6">
    <name type="scientific">Aphanomyces astaci</name>
    <name type="common">Crayfish plague agent</name>
    <dbReference type="NCBI Taxonomy" id="112090"/>
    <lineage>
        <taxon>Eukaryota</taxon>
        <taxon>Sar</taxon>
        <taxon>Stramenopiles</taxon>
        <taxon>Oomycota</taxon>
        <taxon>Saprolegniomycetes</taxon>
        <taxon>Saprolegniales</taxon>
        <taxon>Verrucalvaceae</taxon>
        <taxon>Aphanomyces</taxon>
    </lineage>
</organism>
<keyword evidence="1" id="KW-0547">Nucleotide-binding</keyword>
<sequence>MTQTSSSYYGEELKGLCAAPKGALLFGPPGTVPLPDIAARTYLIGHLVSSHSHSLTQRDIAAIASATDKYSGSDIMNLCKEAAMGPLRSLGDRLKQARAQDIRPISKADFTDALARVSPSVSADTLRRLTEWNARYGLQKAT</sequence>
<dbReference type="Pfam" id="PF09336">
    <property type="entry name" value="Vps4_C"/>
    <property type="match status" value="1"/>
</dbReference>
<keyword evidence="2" id="KW-0067">ATP-binding</keyword>
<protein>
    <recommendedName>
        <fullName evidence="7">AAA ATPase AAA+ lid domain-containing protein</fullName>
    </recommendedName>
</protein>
<evidence type="ECO:0000259" key="3">
    <source>
        <dbReference type="Pfam" id="PF09336"/>
    </source>
</evidence>
<feature type="domain" description="Spastin/Vps4 C-terminal" evidence="3">
    <location>
        <begin position="103"/>
        <end position="137"/>
    </location>
</feature>
<dbReference type="AlphaFoldDB" id="A0A3R7WK27"/>
<dbReference type="InterPro" id="IPR041569">
    <property type="entry name" value="AAA_lid_3"/>
</dbReference>
<dbReference type="Pfam" id="PF17862">
    <property type="entry name" value="AAA_lid_3"/>
    <property type="match status" value="1"/>
</dbReference>
<name>A0A3R7WK27_APHAT</name>
<comment type="caution">
    <text evidence="5">The sequence shown here is derived from an EMBL/GenBank/DDBJ whole genome shotgun (WGS) entry which is preliminary data.</text>
</comment>
<dbReference type="PANTHER" id="PTHR23074">
    <property type="entry name" value="AAA DOMAIN-CONTAINING"/>
    <property type="match status" value="1"/>
</dbReference>
<dbReference type="GO" id="GO:0005524">
    <property type="term" value="F:ATP binding"/>
    <property type="evidence" value="ECO:0007669"/>
    <property type="project" value="UniProtKB-KW"/>
</dbReference>
<dbReference type="PANTHER" id="PTHR23074:SF83">
    <property type="entry name" value="VACUOLAR PROTEIN SORTING-ASSOCIATED PROTEIN 4A"/>
    <property type="match status" value="1"/>
</dbReference>
<dbReference type="GO" id="GO:0016887">
    <property type="term" value="F:ATP hydrolysis activity"/>
    <property type="evidence" value="ECO:0007669"/>
    <property type="project" value="TreeGrafter"/>
</dbReference>
<evidence type="ECO:0000259" key="4">
    <source>
        <dbReference type="Pfam" id="PF17862"/>
    </source>
</evidence>
<feature type="domain" description="AAA ATPase AAA+ lid" evidence="4">
    <location>
        <begin position="59"/>
        <end position="96"/>
    </location>
</feature>
<dbReference type="InterPro" id="IPR050304">
    <property type="entry name" value="MT-severing_AAA_ATPase"/>
</dbReference>
<evidence type="ECO:0000313" key="5">
    <source>
        <dbReference type="EMBL" id="RQM28769.1"/>
    </source>
</evidence>
<dbReference type="EMBL" id="MZMZ02001630">
    <property type="protein sequence ID" value="RQM28769.1"/>
    <property type="molecule type" value="Genomic_DNA"/>
</dbReference>
<evidence type="ECO:0000256" key="2">
    <source>
        <dbReference type="ARBA" id="ARBA00022840"/>
    </source>
</evidence>
<dbReference type="Gene3D" id="1.10.8.60">
    <property type="match status" value="1"/>
</dbReference>
<dbReference type="FunFam" id="1.10.8.60:FF:000022">
    <property type="entry name" value="Fidgetin like 1"/>
    <property type="match status" value="1"/>
</dbReference>
<dbReference type="Gene3D" id="3.40.50.300">
    <property type="entry name" value="P-loop containing nucleotide triphosphate hydrolases"/>
    <property type="match status" value="1"/>
</dbReference>
<evidence type="ECO:0008006" key="7">
    <source>
        <dbReference type="Google" id="ProtNLM"/>
    </source>
</evidence>
<dbReference type="InterPro" id="IPR015415">
    <property type="entry name" value="Spast_Vps4_C"/>
</dbReference>
<dbReference type="InterPro" id="IPR027417">
    <property type="entry name" value="P-loop_NTPase"/>
</dbReference>
<evidence type="ECO:0000256" key="1">
    <source>
        <dbReference type="ARBA" id="ARBA00022741"/>
    </source>
</evidence>
<evidence type="ECO:0000313" key="6">
    <source>
        <dbReference type="Proteomes" id="UP000284702"/>
    </source>
</evidence>
<dbReference type="SUPFAM" id="SSF52540">
    <property type="entry name" value="P-loop containing nucleoside triphosphate hydrolases"/>
    <property type="match status" value="1"/>
</dbReference>
<reference evidence="5" key="1">
    <citation type="submission" date="2018-07" db="EMBL/GenBank/DDBJ databases">
        <title>Annotation of Aphanomyces astaci genome assembly.</title>
        <authorList>
            <person name="Studholme D.J."/>
        </authorList>
    </citation>
    <scope>NUCLEOTIDE SEQUENCE [LARGE SCALE GENOMIC DNA]</scope>
    <source>
        <strain evidence="5">Pc</strain>
    </source>
</reference>
<proteinExistence type="predicted"/>
<dbReference type="Proteomes" id="UP000284702">
    <property type="component" value="Unassembled WGS sequence"/>
</dbReference>
<dbReference type="VEuPathDB" id="FungiDB:H257_18524"/>
<keyword evidence="6" id="KW-1185">Reference proteome</keyword>